<dbReference type="SUPFAM" id="SSF52172">
    <property type="entry name" value="CheY-like"/>
    <property type="match status" value="1"/>
</dbReference>
<dbReference type="GO" id="GO:0000156">
    <property type="term" value="F:phosphorelay response regulator activity"/>
    <property type="evidence" value="ECO:0007669"/>
    <property type="project" value="InterPro"/>
</dbReference>
<dbReference type="AlphaFoldDB" id="A0A1G6ABE5"/>
<dbReference type="PANTHER" id="PTHR37299:SF1">
    <property type="entry name" value="STAGE 0 SPORULATION PROTEIN A HOMOLOG"/>
    <property type="match status" value="1"/>
</dbReference>
<dbReference type="RefSeq" id="WP_090171670.1">
    <property type="nucleotide sequence ID" value="NZ_FMXR01000005.1"/>
</dbReference>
<dbReference type="OrthoDB" id="9802383at2"/>
<proteinExistence type="predicted"/>
<sequence length="243" mass="28571">MTYRVGICATSEVVISGIKSSVENFFENVDDKVEFRIWSKEAVGRFDEWYAGNLNLIFFDLDENEIGTMLCGRLLREELEDHKTHFVVLSANLHVKTELFRIHPYDCLIKPIQESEMHQMLNSLYLKDAMDLRMFWYKKKQNICAVPFSCIQFWESKQHCLKMQTTLEDTIEFSGKLSDITERLPGNFVRLSQSYIVNIDYIHEYGKRKVIMKDGTEISVTKPYRTAYNILYDDVKQKVGKCR</sequence>
<gene>
    <name evidence="2" type="ORF">SAMN02910417_00388</name>
</gene>
<name>A0A1G6ABE5_EUBOX</name>
<dbReference type="InterPro" id="IPR011006">
    <property type="entry name" value="CheY-like_superfamily"/>
</dbReference>
<dbReference type="InterPro" id="IPR046947">
    <property type="entry name" value="LytR-like"/>
</dbReference>
<dbReference type="Pfam" id="PF04397">
    <property type="entry name" value="LytTR"/>
    <property type="match status" value="1"/>
</dbReference>
<dbReference type="Proteomes" id="UP000199228">
    <property type="component" value="Unassembled WGS sequence"/>
</dbReference>
<dbReference type="SMART" id="SM00850">
    <property type="entry name" value="LytTR"/>
    <property type="match status" value="1"/>
</dbReference>
<dbReference type="GO" id="GO:0003677">
    <property type="term" value="F:DNA binding"/>
    <property type="evidence" value="ECO:0007669"/>
    <property type="project" value="InterPro"/>
</dbReference>
<protein>
    <submittedName>
        <fullName evidence="2">Two component transcriptional regulator, LytTR family</fullName>
    </submittedName>
</protein>
<dbReference type="InterPro" id="IPR007492">
    <property type="entry name" value="LytTR_DNA-bd_dom"/>
</dbReference>
<evidence type="ECO:0000259" key="1">
    <source>
        <dbReference type="PROSITE" id="PS50930"/>
    </source>
</evidence>
<evidence type="ECO:0000313" key="2">
    <source>
        <dbReference type="EMBL" id="SDB05732.1"/>
    </source>
</evidence>
<organism evidence="2 3">
    <name type="scientific">Eubacterium oxidoreducens</name>
    <dbReference type="NCBI Taxonomy" id="1732"/>
    <lineage>
        <taxon>Bacteria</taxon>
        <taxon>Bacillati</taxon>
        <taxon>Bacillota</taxon>
        <taxon>Clostridia</taxon>
        <taxon>Eubacteriales</taxon>
        <taxon>Eubacteriaceae</taxon>
        <taxon>Eubacterium</taxon>
    </lineage>
</organism>
<dbReference type="STRING" id="1732.SAMN02910417_00388"/>
<feature type="domain" description="HTH LytTR-type" evidence="1">
    <location>
        <begin position="135"/>
        <end position="241"/>
    </location>
</feature>
<dbReference type="PANTHER" id="PTHR37299">
    <property type="entry name" value="TRANSCRIPTIONAL REGULATOR-RELATED"/>
    <property type="match status" value="1"/>
</dbReference>
<evidence type="ECO:0000313" key="3">
    <source>
        <dbReference type="Proteomes" id="UP000199228"/>
    </source>
</evidence>
<accession>A0A1G6ABE5</accession>
<dbReference type="EMBL" id="FMXR01000005">
    <property type="protein sequence ID" value="SDB05732.1"/>
    <property type="molecule type" value="Genomic_DNA"/>
</dbReference>
<keyword evidence="3" id="KW-1185">Reference proteome</keyword>
<reference evidence="2 3" key="1">
    <citation type="submission" date="2016-10" db="EMBL/GenBank/DDBJ databases">
        <authorList>
            <person name="de Groot N.N."/>
        </authorList>
    </citation>
    <scope>NUCLEOTIDE SEQUENCE [LARGE SCALE GENOMIC DNA]</scope>
    <source>
        <strain evidence="2 3">DSM 3217</strain>
    </source>
</reference>
<dbReference type="Gene3D" id="2.40.50.1020">
    <property type="entry name" value="LytTr DNA-binding domain"/>
    <property type="match status" value="1"/>
</dbReference>
<dbReference type="PROSITE" id="PS50930">
    <property type="entry name" value="HTH_LYTTR"/>
    <property type="match status" value="1"/>
</dbReference>